<gene>
    <name evidence="3" type="ORF">PGT2_g00031</name>
</gene>
<organism evidence="3 4">
    <name type="scientific">Escherichia phage PGT2</name>
    <dbReference type="NCBI Taxonomy" id="2047782"/>
    <lineage>
        <taxon>Viruses</taxon>
        <taxon>Duplodnaviria</taxon>
        <taxon>Heunggongvirae</taxon>
        <taxon>Uroviricota</taxon>
        <taxon>Caudoviricetes</taxon>
        <taxon>Autographivirales</taxon>
        <taxon>Autonotataviridae</taxon>
        <taxon>Ermolevavirus</taxon>
        <taxon>Ermolevavirus PGT2</taxon>
    </lineage>
</organism>
<feature type="region of interest" description="Disordered" evidence="2">
    <location>
        <begin position="271"/>
        <end position="312"/>
    </location>
</feature>
<name>A0A2D2W315_9CAUD</name>
<feature type="coiled-coil region" evidence="1">
    <location>
        <begin position="195"/>
        <end position="236"/>
    </location>
</feature>
<evidence type="ECO:0000313" key="4">
    <source>
        <dbReference type="Proteomes" id="UP000240674"/>
    </source>
</evidence>
<proteinExistence type="predicted"/>
<sequence>MTDDEARQLAQWGEDEIARILGLNRNSYLSAQGQSVADWSSRWSSGLNDISGYYDQGKANSLYASLGGTTSSTYLNQLSMLAEESNKLYTLINNPNAVHSKLREEAGRQGGVAQFSIGMGYRTEGNGGYVYDLMGNRFNDITMSPLYKSLYSMVDSFSNQQGKIVNELNAQQGREQNYISQISGLLQQGTLAKTKAEQEAQRKALEEQYAQQQEELNKQAAENARILKEKQEAQTKMFNESAKVTAESNAATSQLQQAKSAATQVANVGSARGGEAISSTNAAAKSKTRQTTRTERWQSTRSPAAGGGGINV</sequence>
<dbReference type="EMBL" id="MG201401">
    <property type="protein sequence ID" value="ATS92449.1"/>
    <property type="molecule type" value="Genomic_DNA"/>
</dbReference>
<evidence type="ECO:0000313" key="3">
    <source>
        <dbReference type="EMBL" id="ATS92449.1"/>
    </source>
</evidence>
<accession>A0A2D2W315</accession>
<reference evidence="3 4" key="1">
    <citation type="submission" date="2017-10" db="EMBL/GenBank/DDBJ databases">
        <title>Complete genome sequence of Escherichia coli bacteriophage PGT2.</title>
        <authorList>
            <person name="Kulikov E.E."/>
            <person name="Golomidova A.K."/>
            <person name="Kudryavtseva A.V."/>
            <person name="Letarov A.V."/>
        </authorList>
    </citation>
    <scope>NUCLEOTIDE SEQUENCE [LARGE SCALE GENOMIC DNA]</scope>
</reference>
<evidence type="ECO:0000256" key="1">
    <source>
        <dbReference type="SAM" id="Coils"/>
    </source>
</evidence>
<protein>
    <submittedName>
        <fullName evidence="3">Uncharacterized protein</fullName>
    </submittedName>
</protein>
<keyword evidence="4" id="KW-1185">Reference proteome</keyword>
<evidence type="ECO:0000256" key="2">
    <source>
        <dbReference type="SAM" id="MobiDB-lite"/>
    </source>
</evidence>
<keyword evidence="1" id="KW-0175">Coiled coil</keyword>
<dbReference type="Proteomes" id="UP000240674">
    <property type="component" value="Segment"/>
</dbReference>